<dbReference type="GeneID" id="66255068"/>
<sequence>MALSYLTSALTQVRGQMTQTKYPEIVFPQFVHVDQNGGVGITEKIHFGADISGDLDSGLVGDNTTTFDQVSVTFNHARTPIVDWIKTVQYNQIELERAKLFNVAVDTQKIMALNKNAQQTLQKVAFLGHGRDTRLKGLLNASGVEVYSPTVKKAVKTMSFEEAVTFFKEIFLRGMEKTHRIDTPNVFAIDGMDLAHLALLTRDKTDITALEYLTKNLSAAAGKTVSIKALPSNFGTQVTTGKTRAIAYINDPNYVVFDVPMSPSVLGAKEKGLVTYETGLRMAFGGVTFLEPDSALYIDY</sequence>
<comment type="caution">
    <text evidence="1">The sequence shown here is derived from an EMBL/GenBank/DDBJ whole genome shotgun (WGS) entry which is preliminary data.</text>
</comment>
<evidence type="ECO:0000313" key="2">
    <source>
        <dbReference type="Proteomes" id="UP000294229"/>
    </source>
</evidence>
<dbReference type="RefSeq" id="WP_035688838.1">
    <property type="nucleotide sequence ID" value="NZ_CP034110.1"/>
</dbReference>
<dbReference type="Proteomes" id="UP000294229">
    <property type="component" value="Unassembled WGS sequence"/>
</dbReference>
<dbReference type="eggNOG" id="COG4834">
    <property type="taxonomic scope" value="Bacteria"/>
</dbReference>
<dbReference type="Pfam" id="PF09950">
    <property type="entry name" value="Major_capside"/>
    <property type="match status" value="1"/>
</dbReference>
<accession>A0A0F5EW71</accession>
<proteinExistence type="predicted"/>
<dbReference type="STRING" id="728.VY92_02880"/>
<name>A0A0F5EW71_AVIPA</name>
<reference evidence="1 2" key="1">
    <citation type="submission" date="2018-11" db="EMBL/GenBank/DDBJ databases">
        <title>Sequencing Av. paragallinarum serogroups.</title>
        <authorList>
            <person name="Hellmuth J.E."/>
            <person name="Boucher C.E."/>
            <person name="Cason E.D."/>
        </authorList>
    </citation>
    <scope>NUCLEOTIDE SEQUENCE [LARGE SCALE GENOMIC DNA]</scope>
    <source>
        <strain evidence="1 2">SA-3</strain>
    </source>
</reference>
<dbReference type="EMBL" id="RQXS01000036">
    <property type="protein sequence ID" value="RZN58169.1"/>
    <property type="molecule type" value="Genomic_DNA"/>
</dbReference>
<protein>
    <submittedName>
        <fullName evidence="1">DUF2184 domain-containing protein</fullName>
    </submittedName>
</protein>
<organism evidence="1 2">
    <name type="scientific">Avibacterium paragallinarum</name>
    <name type="common">Haemophilus gallinarum</name>
    <dbReference type="NCBI Taxonomy" id="728"/>
    <lineage>
        <taxon>Bacteria</taxon>
        <taxon>Pseudomonadati</taxon>
        <taxon>Pseudomonadota</taxon>
        <taxon>Gammaproteobacteria</taxon>
        <taxon>Pasteurellales</taxon>
        <taxon>Pasteurellaceae</taxon>
        <taxon>Avibacterium</taxon>
    </lineage>
</organism>
<dbReference type="PIRSF" id="PIRSF029202">
    <property type="entry name" value="UCP029202"/>
    <property type="match status" value="1"/>
</dbReference>
<dbReference type="InterPro" id="IPR020049">
    <property type="entry name" value="Major_capsid-like"/>
</dbReference>
<gene>
    <name evidence="1" type="ORF">EIG79_07970</name>
</gene>
<evidence type="ECO:0000313" key="1">
    <source>
        <dbReference type="EMBL" id="RZN58169.1"/>
    </source>
</evidence>
<dbReference type="OrthoDB" id="5687393at2"/>
<dbReference type="KEGG" id="apag:EIA51_02185"/>
<dbReference type="AlphaFoldDB" id="A0A0F5EW71"/>